<organism evidence="1 2">
    <name type="scientific">Craurococcus roseus</name>
    <dbReference type="NCBI Taxonomy" id="77585"/>
    <lineage>
        <taxon>Bacteria</taxon>
        <taxon>Pseudomonadati</taxon>
        <taxon>Pseudomonadota</taxon>
        <taxon>Alphaproteobacteria</taxon>
        <taxon>Acetobacterales</taxon>
        <taxon>Acetobacteraceae</taxon>
        <taxon>Craurococcus</taxon>
    </lineage>
</organism>
<accession>A0ABP3PYQ6</accession>
<evidence type="ECO:0000313" key="2">
    <source>
        <dbReference type="Proteomes" id="UP001501588"/>
    </source>
</evidence>
<comment type="caution">
    <text evidence="1">The sequence shown here is derived from an EMBL/GenBank/DDBJ whole genome shotgun (WGS) entry which is preliminary data.</text>
</comment>
<proteinExistence type="predicted"/>
<gene>
    <name evidence="1" type="ORF">GCM10009416_16840</name>
</gene>
<evidence type="ECO:0008006" key="3">
    <source>
        <dbReference type="Google" id="ProtNLM"/>
    </source>
</evidence>
<dbReference type="RefSeq" id="WP_343894779.1">
    <property type="nucleotide sequence ID" value="NZ_BAAAFZ010000017.1"/>
</dbReference>
<dbReference type="Proteomes" id="UP001501588">
    <property type="component" value="Unassembled WGS sequence"/>
</dbReference>
<evidence type="ECO:0000313" key="1">
    <source>
        <dbReference type="EMBL" id="GAA0579003.1"/>
    </source>
</evidence>
<dbReference type="EMBL" id="BAAAFZ010000017">
    <property type="protein sequence ID" value="GAA0579003.1"/>
    <property type="molecule type" value="Genomic_DNA"/>
</dbReference>
<sequence length="154" mass="16778">MPTLPATASRISRNTAGAVNRRIAERTERNVAFLAAHPERIDRRLRELDEEWDTERVLEANAATLALGGTVLGILEDRRFLALSVVVTAFLLQHALQGWCPPLPVIRRLGVRTAEEINGERTALKALRGDFAAIGQAATDDPHARAEAALRAAA</sequence>
<keyword evidence="2" id="KW-1185">Reference proteome</keyword>
<reference evidence="2" key="1">
    <citation type="journal article" date="2019" name="Int. J. Syst. Evol. Microbiol.">
        <title>The Global Catalogue of Microorganisms (GCM) 10K type strain sequencing project: providing services to taxonomists for standard genome sequencing and annotation.</title>
        <authorList>
            <consortium name="The Broad Institute Genomics Platform"/>
            <consortium name="The Broad Institute Genome Sequencing Center for Infectious Disease"/>
            <person name="Wu L."/>
            <person name="Ma J."/>
        </authorList>
    </citation>
    <scope>NUCLEOTIDE SEQUENCE [LARGE SCALE GENOMIC DNA]</scope>
    <source>
        <strain evidence="2">JCM 9933</strain>
    </source>
</reference>
<name>A0ABP3PYQ6_9PROT</name>
<dbReference type="Gene3D" id="6.10.140.1340">
    <property type="match status" value="1"/>
</dbReference>
<protein>
    <recommendedName>
        <fullName evidence="3">DUF2892 domain-containing protein</fullName>
    </recommendedName>
</protein>